<name>A0A0K0Y4M4_9RHOB</name>
<reference evidence="2 3" key="1">
    <citation type="journal article" date="2015" name="Genome Announc.">
        <title>Closed Genome Sequence of Octadecabacter temperatus SB1, the First Mesophilic Species of the Genus Octadecabacter.</title>
        <authorList>
            <person name="Voget S."/>
            <person name="Billerbeck S."/>
            <person name="Simon M."/>
            <person name="Daniel R."/>
        </authorList>
    </citation>
    <scope>NUCLEOTIDE SEQUENCE [LARGE SCALE GENOMIC DNA]</scope>
    <source>
        <strain evidence="2 3">SB1</strain>
    </source>
</reference>
<dbReference type="PATRIC" id="fig|1458307.3.peg.1373"/>
<evidence type="ECO:0000313" key="2">
    <source>
        <dbReference type="EMBL" id="AKS45909.1"/>
    </source>
</evidence>
<dbReference type="InterPro" id="IPR050109">
    <property type="entry name" value="HTH-type_TetR-like_transc_reg"/>
</dbReference>
<evidence type="ECO:0000313" key="3">
    <source>
        <dbReference type="Proteomes" id="UP000067444"/>
    </source>
</evidence>
<dbReference type="PANTHER" id="PTHR30055">
    <property type="entry name" value="HTH-TYPE TRANSCRIPTIONAL REGULATOR RUTR"/>
    <property type="match status" value="1"/>
</dbReference>
<dbReference type="Proteomes" id="UP000067444">
    <property type="component" value="Chromosome"/>
</dbReference>
<dbReference type="PROSITE" id="PS50977">
    <property type="entry name" value="HTH_TETR_2"/>
    <property type="match status" value="1"/>
</dbReference>
<dbReference type="EMBL" id="CP012160">
    <property type="protein sequence ID" value="AKS45909.1"/>
    <property type="molecule type" value="Genomic_DNA"/>
</dbReference>
<dbReference type="STRING" id="1458307.OSB_13570"/>
<organism evidence="2 3">
    <name type="scientific">Octadecabacter temperatus</name>
    <dbReference type="NCBI Taxonomy" id="1458307"/>
    <lineage>
        <taxon>Bacteria</taxon>
        <taxon>Pseudomonadati</taxon>
        <taxon>Pseudomonadota</taxon>
        <taxon>Alphaproteobacteria</taxon>
        <taxon>Rhodobacterales</taxon>
        <taxon>Roseobacteraceae</taxon>
        <taxon>Octadecabacter</taxon>
    </lineage>
</organism>
<dbReference type="PANTHER" id="PTHR30055:SF146">
    <property type="entry name" value="HTH-TYPE TRANSCRIPTIONAL DUAL REGULATOR CECR"/>
    <property type="match status" value="1"/>
</dbReference>
<dbReference type="Gene3D" id="1.10.357.10">
    <property type="entry name" value="Tetracycline Repressor, domain 2"/>
    <property type="match status" value="1"/>
</dbReference>
<dbReference type="AlphaFoldDB" id="A0A0K0Y4M4"/>
<sequence length="188" mass="20554">MKTEEIAILDAALEVFMRYGFRRSTMSDVAKAAGLSRQSLYARFANKDEVYAAGVILYGERILEELKTAWAQATSMDQAMDNFANICIVPTFDLLRSSPDASDLIEAANSPEGQEAMARLKILKCAALSELFTPYAKALNTRGLTPEQLADFVETNKHTIAKTSQDHGQLEAQIATLKASVLSLTSQA</sequence>
<dbReference type="GO" id="GO:0000976">
    <property type="term" value="F:transcription cis-regulatory region binding"/>
    <property type="evidence" value="ECO:0007669"/>
    <property type="project" value="TreeGrafter"/>
</dbReference>
<dbReference type="KEGG" id="otm:OSB_13570"/>
<keyword evidence="1" id="KW-0238">DNA-binding</keyword>
<dbReference type="SUPFAM" id="SSF46689">
    <property type="entry name" value="Homeodomain-like"/>
    <property type="match status" value="1"/>
</dbReference>
<dbReference type="InterPro" id="IPR001647">
    <property type="entry name" value="HTH_TetR"/>
</dbReference>
<dbReference type="InterPro" id="IPR009057">
    <property type="entry name" value="Homeodomain-like_sf"/>
</dbReference>
<protein>
    <submittedName>
        <fullName evidence="2">HTH-type transcriptional regulator MtrR</fullName>
    </submittedName>
</protein>
<evidence type="ECO:0000256" key="1">
    <source>
        <dbReference type="ARBA" id="ARBA00023125"/>
    </source>
</evidence>
<dbReference type="OrthoDB" id="9802802at2"/>
<accession>A0A0K0Y4M4</accession>
<proteinExistence type="predicted"/>
<dbReference type="RefSeq" id="WP_049834253.1">
    <property type="nucleotide sequence ID" value="NZ_CP012160.1"/>
</dbReference>
<gene>
    <name evidence="2" type="primary">mtrR</name>
    <name evidence="2" type="ORF">OSB_13570</name>
</gene>
<dbReference type="GO" id="GO:0003700">
    <property type="term" value="F:DNA-binding transcription factor activity"/>
    <property type="evidence" value="ECO:0007669"/>
    <property type="project" value="TreeGrafter"/>
</dbReference>
<dbReference type="PRINTS" id="PR00455">
    <property type="entry name" value="HTHTETR"/>
</dbReference>
<keyword evidence="3" id="KW-1185">Reference proteome</keyword>
<dbReference type="Pfam" id="PF00440">
    <property type="entry name" value="TetR_N"/>
    <property type="match status" value="1"/>
</dbReference>